<dbReference type="Pfam" id="PF24836">
    <property type="entry name" value="NQRA_2nd"/>
    <property type="match status" value="1"/>
</dbReference>
<keyword evidence="9" id="KW-0472">Membrane</keyword>
<keyword evidence="9" id="KW-0812">Transmembrane</keyword>
<name>A0A1H9JII0_9BACT</name>
<keyword evidence="3 8" id="KW-0520">NAD</keyword>
<dbReference type="RefSeq" id="WP_090170130.1">
    <property type="nucleotide sequence ID" value="NZ_FOFB01000017.1"/>
</dbReference>
<evidence type="ECO:0000259" key="13">
    <source>
        <dbReference type="Pfam" id="PF24836"/>
    </source>
</evidence>
<dbReference type="InParanoid" id="A0A1H9JII0"/>
<dbReference type="InterPro" id="IPR022615">
    <property type="entry name" value="NqrA_C_domain"/>
</dbReference>
<dbReference type="GO" id="GO:0016655">
    <property type="term" value="F:oxidoreductase activity, acting on NAD(P)H, quinone or similar compound as acceptor"/>
    <property type="evidence" value="ECO:0007669"/>
    <property type="project" value="UniProtKB-UniRule"/>
</dbReference>
<dbReference type="Pfam" id="PF05896">
    <property type="entry name" value="NQRA_N"/>
    <property type="match status" value="1"/>
</dbReference>
<dbReference type="Proteomes" id="UP000199021">
    <property type="component" value="Unassembled WGS sequence"/>
</dbReference>
<feature type="domain" description="NqrA N-terminal barrel-sandwich hybrid" evidence="11">
    <location>
        <begin position="98"/>
        <end position="191"/>
    </location>
</feature>
<feature type="transmembrane region" description="Helical" evidence="9">
    <location>
        <begin position="32"/>
        <end position="53"/>
    </location>
</feature>
<keyword evidence="4 8" id="KW-0915">Sodium</keyword>
<keyword evidence="2 8" id="KW-1278">Translocase</keyword>
<evidence type="ECO:0000259" key="12">
    <source>
        <dbReference type="Pfam" id="PF11973"/>
    </source>
</evidence>
<keyword evidence="5 8" id="KW-0406">Ion transport</keyword>
<gene>
    <name evidence="8" type="primary">nqrA</name>
    <name evidence="14" type="ORF">SAMN05444359_11787</name>
</gene>
<evidence type="ECO:0000256" key="4">
    <source>
        <dbReference type="ARBA" id="ARBA00023053"/>
    </source>
</evidence>
<dbReference type="InterPro" id="IPR056147">
    <property type="entry name" value="NQRA_N"/>
</dbReference>
<dbReference type="OrthoDB" id="9774536at2"/>
<evidence type="ECO:0000256" key="10">
    <source>
        <dbReference type="SAM" id="SignalP"/>
    </source>
</evidence>
<comment type="function">
    <text evidence="8">NQR complex catalyzes the reduction of ubiquinone-1 to ubiquinol by two successive reactions, coupled with the transport of Na(+) ions from the cytoplasm to the periplasm. NqrA to NqrE are probably involved in the second step, the conversion of ubisemiquinone to ubiquinol.</text>
</comment>
<dbReference type="InterPro" id="IPR008703">
    <property type="entry name" value="NqrA"/>
</dbReference>
<evidence type="ECO:0000256" key="3">
    <source>
        <dbReference type="ARBA" id="ARBA00023027"/>
    </source>
</evidence>
<comment type="catalytic activity">
    <reaction evidence="8">
        <text>a ubiquinone + n Na(+)(in) + NADH + H(+) = a ubiquinol + n Na(+)(out) + NAD(+)</text>
        <dbReference type="Rhea" id="RHEA:47748"/>
        <dbReference type="Rhea" id="RHEA-COMP:9565"/>
        <dbReference type="Rhea" id="RHEA-COMP:9566"/>
        <dbReference type="ChEBI" id="CHEBI:15378"/>
        <dbReference type="ChEBI" id="CHEBI:16389"/>
        <dbReference type="ChEBI" id="CHEBI:17976"/>
        <dbReference type="ChEBI" id="CHEBI:29101"/>
        <dbReference type="ChEBI" id="CHEBI:57540"/>
        <dbReference type="ChEBI" id="CHEBI:57945"/>
        <dbReference type="EC" id="7.2.1.1"/>
    </reaction>
</comment>
<dbReference type="GO" id="GO:0006814">
    <property type="term" value="P:sodium ion transport"/>
    <property type="evidence" value="ECO:0007669"/>
    <property type="project" value="UniProtKB-UniRule"/>
</dbReference>
<protein>
    <recommendedName>
        <fullName evidence="8">Na(+)-translocating NADH-quinone reductase subunit A</fullName>
        <shortName evidence="8">Na(+)-NQR subunit A</shortName>
        <shortName evidence="8">Na(+)-translocating NQR subunit A</shortName>
        <ecNumber evidence="8">7.2.1.1</ecNumber>
    </recommendedName>
    <alternativeName>
        <fullName evidence="8">NQR complex subunit A</fullName>
    </alternativeName>
    <alternativeName>
        <fullName evidence="8">NQR-1 subunit A</fullName>
    </alternativeName>
</protein>
<dbReference type="HAMAP" id="MF_00425">
    <property type="entry name" value="NqrA"/>
    <property type="match status" value="1"/>
</dbReference>
<evidence type="ECO:0000256" key="8">
    <source>
        <dbReference type="HAMAP-Rule" id="MF_00425"/>
    </source>
</evidence>
<feature type="chain" id="PRO_5011548621" description="Na(+)-translocating NADH-quinone reductase subunit A" evidence="10">
    <location>
        <begin position="26"/>
        <end position="538"/>
    </location>
</feature>
<evidence type="ECO:0000256" key="1">
    <source>
        <dbReference type="ARBA" id="ARBA00022448"/>
    </source>
</evidence>
<feature type="domain" description="Na(+)-translocating NADH-quinone reductase subunit A C-terminal" evidence="12">
    <location>
        <begin position="359"/>
        <end position="406"/>
    </location>
</feature>
<dbReference type="NCBIfam" id="TIGR01936">
    <property type="entry name" value="nqrA"/>
    <property type="match status" value="1"/>
</dbReference>
<evidence type="ECO:0000256" key="7">
    <source>
        <dbReference type="ARBA" id="ARBA00023201"/>
    </source>
</evidence>
<sequence length="538" mass="58467">MRSTKRLASYLFLMLLVNLTFQSQASANGGNLLFYGLAAVALLIFFFIVISVADNFMVIESNESGINGDKVNMGLYPKLSELFSKSKPAYLENEHVYTLNKGYDIPLEGAASSSVDTNTVATRFAAMPPDFIGLMPIPALEVAVGDSVKAGDIVFYDKKKSRIKFAAPVSGEVIEINRGLKRSIANIVILADKDQVSRSYDLPAADASREDLVEFLLTSGVWPGIRQRPYNVVADPEVTPRDIFISTFSTAPLAADSKLAIAGREDVFQAGVDTLRRLTDGFVYLGLDGREDSTTPYAGITGAEKRYFRGAHPAGNVGVQMHHIHPVGNGENTVWTLDVNTVLLLGEVMKNGRYNSERVVALAGAPLDAPRHVKTYAGANLGELLKGNTLENVRVISGDVLTGDAVGTDGYLGFFKNQVTVLEEGNEAEIFGWLLPLKPRASVSATIPTLGDFAATTNTHGEKRAFVVNNVYEQVMPMDIYTQQLMKAILVNDFEAMEGLGIYELVEEDVALAEFACVSKQPLQNILREGLTTMMEQG</sequence>
<keyword evidence="7 8" id="KW-0739">Sodium transport</keyword>
<proteinExistence type="inferred from homology"/>
<dbReference type="Pfam" id="PF11973">
    <property type="entry name" value="NQRA_SLBB"/>
    <property type="match status" value="1"/>
</dbReference>
<evidence type="ECO:0000256" key="6">
    <source>
        <dbReference type="ARBA" id="ARBA00023075"/>
    </source>
</evidence>
<reference evidence="15" key="1">
    <citation type="submission" date="2016-10" db="EMBL/GenBank/DDBJ databases">
        <authorList>
            <person name="Varghese N."/>
            <person name="Submissions S."/>
        </authorList>
    </citation>
    <scope>NUCLEOTIDE SEQUENCE [LARGE SCALE GENOMIC DNA]</scope>
    <source>
        <strain evidence="15">DSM 24740</strain>
    </source>
</reference>
<dbReference type="EC" id="7.2.1.1" evidence="8"/>
<evidence type="ECO:0000256" key="9">
    <source>
        <dbReference type="SAM" id="Phobius"/>
    </source>
</evidence>
<keyword evidence="6 8" id="KW-0830">Ubiquinone</keyword>
<keyword evidence="9" id="KW-1133">Transmembrane helix</keyword>
<dbReference type="NCBIfam" id="NF003761">
    <property type="entry name" value="PRK05352.1-4"/>
    <property type="match status" value="1"/>
</dbReference>
<dbReference type="EMBL" id="FOFB01000017">
    <property type="protein sequence ID" value="SEQ86597.1"/>
    <property type="molecule type" value="Genomic_DNA"/>
</dbReference>
<keyword evidence="10" id="KW-0732">Signal</keyword>
<keyword evidence="1 8" id="KW-0813">Transport</keyword>
<evidence type="ECO:0000313" key="15">
    <source>
        <dbReference type="Proteomes" id="UP000199021"/>
    </source>
</evidence>
<dbReference type="AlphaFoldDB" id="A0A1H9JII0"/>
<feature type="signal peptide" evidence="10">
    <location>
        <begin position="1"/>
        <end position="25"/>
    </location>
</feature>
<evidence type="ECO:0000259" key="11">
    <source>
        <dbReference type="Pfam" id="PF05896"/>
    </source>
</evidence>
<dbReference type="PANTHER" id="PTHR37839">
    <property type="entry name" value="NA(+)-TRANSLOCATING NADH-QUINONE REDUCTASE SUBUNIT A"/>
    <property type="match status" value="1"/>
</dbReference>
<evidence type="ECO:0000256" key="2">
    <source>
        <dbReference type="ARBA" id="ARBA00022967"/>
    </source>
</evidence>
<comment type="subunit">
    <text evidence="8">Composed of six subunits; NqrA, NqrB, NqrC, NqrD, NqrE and NqrF.</text>
</comment>
<keyword evidence="15" id="KW-1185">Reference proteome</keyword>
<dbReference type="InterPro" id="IPR056148">
    <property type="entry name" value="NQRA_2nd"/>
</dbReference>
<dbReference type="STRING" id="478744.SAMN05444359_11787"/>
<accession>A0A1H9JII0</accession>
<feature type="domain" description="NqrA second alpha/beta" evidence="13">
    <location>
        <begin position="208"/>
        <end position="353"/>
    </location>
</feature>
<comment type="similarity">
    <text evidence="8">Belongs to the NqrA family.</text>
</comment>
<evidence type="ECO:0000256" key="5">
    <source>
        <dbReference type="ARBA" id="ARBA00023065"/>
    </source>
</evidence>
<organism evidence="14 15">
    <name type="scientific">Neolewinella agarilytica</name>
    <dbReference type="NCBI Taxonomy" id="478744"/>
    <lineage>
        <taxon>Bacteria</taxon>
        <taxon>Pseudomonadati</taxon>
        <taxon>Bacteroidota</taxon>
        <taxon>Saprospiria</taxon>
        <taxon>Saprospirales</taxon>
        <taxon>Lewinellaceae</taxon>
        <taxon>Neolewinella</taxon>
    </lineage>
</organism>
<evidence type="ECO:0000313" key="14">
    <source>
        <dbReference type="EMBL" id="SEQ86597.1"/>
    </source>
</evidence>
<dbReference type="PANTHER" id="PTHR37839:SF1">
    <property type="entry name" value="NA(+)-TRANSLOCATING NADH-QUINONE REDUCTASE SUBUNIT A"/>
    <property type="match status" value="1"/>
</dbReference>